<evidence type="ECO:0000259" key="3">
    <source>
        <dbReference type="Pfam" id="PF05170"/>
    </source>
</evidence>
<evidence type="ECO:0000313" key="5">
    <source>
        <dbReference type="EMBL" id="RCW32234.1"/>
    </source>
</evidence>
<dbReference type="Proteomes" id="UP000252795">
    <property type="component" value="Unassembled WGS sequence"/>
</dbReference>
<dbReference type="PANTHER" id="PTHR30441">
    <property type="entry name" value="DUF748 DOMAIN-CONTAINING PROTEIN"/>
    <property type="match status" value="1"/>
</dbReference>
<evidence type="ECO:0000313" key="4">
    <source>
        <dbReference type="EMBL" id="RBP70934.1"/>
    </source>
</evidence>
<evidence type="ECO:0000256" key="1">
    <source>
        <dbReference type="SAM" id="Coils"/>
    </source>
</evidence>
<keyword evidence="1" id="KW-0175">Coiled coil</keyword>
<accession>A0A368UXX0</accession>
<feature type="compositionally biased region" description="Low complexity" evidence="2">
    <location>
        <begin position="133"/>
        <end position="155"/>
    </location>
</feature>
<feature type="compositionally biased region" description="Polar residues" evidence="2">
    <location>
        <begin position="409"/>
        <end position="426"/>
    </location>
</feature>
<feature type="region of interest" description="Disordered" evidence="2">
    <location>
        <begin position="133"/>
        <end position="159"/>
    </location>
</feature>
<dbReference type="GO" id="GO:0090313">
    <property type="term" value="P:regulation of protein targeting to membrane"/>
    <property type="evidence" value="ECO:0007669"/>
    <property type="project" value="TreeGrafter"/>
</dbReference>
<evidence type="ECO:0000313" key="7">
    <source>
        <dbReference type="Proteomes" id="UP000253065"/>
    </source>
</evidence>
<dbReference type="Pfam" id="PF05170">
    <property type="entry name" value="AsmA"/>
    <property type="match status" value="1"/>
</dbReference>
<feature type="domain" description="AsmA" evidence="3">
    <location>
        <begin position="4"/>
        <end position="610"/>
    </location>
</feature>
<feature type="region of interest" description="Disordered" evidence="2">
    <location>
        <begin position="392"/>
        <end position="427"/>
    </location>
</feature>
<dbReference type="EMBL" id="QPJB01000009">
    <property type="protein sequence ID" value="RCW32234.1"/>
    <property type="molecule type" value="Genomic_DNA"/>
</dbReference>
<dbReference type="InterPro" id="IPR007844">
    <property type="entry name" value="AsmA"/>
</dbReference>
<name>A0A368UXX0_MARNT</name>
<feature type="coiled-coil region" evidence="1">
    <location>
        <begin position="695"/>
        <end position="722"/>
    </location>
</feature>
<organism evidence="5 6">
    <name type="scientific">Marinobacter nauticus</name>
    <name type="common">Marinobacter hydrocarbonoclasticus</name>
    <name type="synonym">Marinobacter aquaeolei</name>
    <dbReference type="NCBI Taxonomy" id="2743"/>
    <lineage>
        <taxon>Bacteria</taxon>
        <taxon>Pseudomonadati</taxon>
        <taxon>Pseudomonadota</taxon>
        <taxon>Gammaproteobacteria</taxon>
        <taxon>Pseudomonadales</taxon>
        <taxon>Marinobacteraceae</taxon>
        <taxon>Marinobacter</taxon>
    </lineage>
</organism>
<dbReference type="PANTHER" id="PTHR30441:SF4">
    <property type="entry name" value="PROTEIN ASMA"/>
    <property type="match status" value="1"/>
</dbReference>
<dbReference type="RefSeq" id="WP_113880270.1">
    <property type="nucleotide sequence ID" value="NZ_QNSA01000009.1"/>
</dbReference>
<dbReference type="AlphaFoldDB" id="A0A368UXX0"/>
<proteinExistence type="predicted"/>
<evidence type="ECO:0000313" key="6">
    <source>
        <dbReference type="Proteomes" id="UP000252795"/>
    </source>
</evidence>
<protein>
    <submittedName>
        <fullName evidence="5">AsmA protein</fullName>
    </submittedName>
</protein>
<dbReference type="GO" id="GO:0005886">
    <property type="term" value="C:plasma membrane"/>
    <property type="evidence" value="ECO:0007669"/>
    <property type="project" value="TreeGrafter"/>
</dbReference>
<dbReference type="EMBL" id="QNSA01000009">
    <property type="protein sequence ID" value="RBP70934.1"/>
    <property type="molecule type" value="Genomic_DNA"/>
</dbReference>
<sequence length="741" mass="79397">MKVIRYAIYAVIALLLLAVAAVAIAVAVINPNDYKPQIEAAVEKQTNLDLMLEGDIGWSFIPLGLELNEVEANLDGERFVALEQLIAQIDFWSLIAMSPQVNTFLLNGLDAHLELNEQGEGNWTRIMREQTATAEAGTDAAEQQPAQETAEPESQSASGEALNFNVENVEISNASVHYNDLSTGQSVTLEDFTVTASDITLGSEFPLDIRFRVETSQPQFAVDGSINARIQANQALNEFAVSGLNAVFDMSGEPFGGESVTAELAGSLAANLENETASLSDFSASLANLSLNTNLNVKGFGDKPALDGRIEISEFSLKELLNNLGQPAIETTDPEVLKAIALSTNLGGEPGVVALSDLVIDLDDTRFNGGGSYNLATGGLVFDLEGDKLNADRYLPPSAEGDSQGAGNGETQTDSNTQTAGASQPETDLLPLDTLRTLLLDIDFGLGELIVSNLTINDIAASTTAKDGLLQVDEFSGKLYYGSFGANATIDARTDTPKWRIRSDVTNVQTLPLLTDLAEVDMLSGGANMKVAVDTTGNRISALRENANGEISFNLAEGEFRQMNLTRMACQGIALANQESLTTTDWGTTTPFNDMRGTLKIDGNTLNNTDLVAALAGMRLEGNGTVDLEQTDLDYELGLRIVGEIHRDEACRVTEYVENVVIPVECRGNFAEDPAGLCSFDGSRFRDTLKDIAANAAKAKAREEVDRAKEKAEEKVQEKLKEKLGEDAGGKVKDALKGLFN</sequence>
<comment type="caution">
    <text evidence="5">The sequence shown here is derived from an EMBL/GenBank/DDBJ whole genome shotgun (WGS) entry which is preliminary data.</text>
</comment>
<evidence type="ECO:0000256" key="2">
    <source>
        <dbReference type="SAM" id="MobiDB-lite"/>
    </source>
</evidence>
<keyword evidence="7" id="KW-1185">Reference proteome</keyword>
<dbReference type="Proteomes" id="UP000253065">
    <property type="component" value="Unassembled WGS sequence"/>
</dbReference>
<reference evidence="5 6" key="1">
    <citation type="submission" date="2018-07" db="EMBL/GenBank/DDBJ databases">
        <title>Freshwater and sediment microbial communities from various areas in North America, analyzing microbe dynamics in response to fracking.</title>
        <authorList>
            <person name="Lamendella R."/>
        </authorList>
    </citation>
    <scope>NUCLEOTIDE SEQUENCE [LARGE SCALE GENOMIC DNA]</scope>
    <source>
        <strain evidence="5 6">114E</strain>
        <strain evidence="4 7">114E_o</strain>
    </source>
</reference>
<gene>
    <name evidence="5" type="ORF">DET51_10964</name>
    <name evidence="4" type="ORF">DET64_10964</name>
</gene>
<dbReference type="InterPro" id="IPR052894">
    <property type="entry name" value="AsmA-related"/>
</dbReference>